<feature type="transmembrane region" description="Helical" evidence="1">
    <location>
        <begin position="89"/>
        <end position="109"/>
    </location>
</feature>
<accession>A0A368N9R5</accession>
<comment type="caution">
    <text evidence="3">The sequence shown here is derived from an EMBL/GenBank/DDBJ whole genome shotgun (WGS) entry which is preliminary data.</text>
</comment>
<dbReference type="InterPro" id="IPR059113">
    <property type="entry name" value="Znf_ribbon"/>
</dbReference>
<evidence type="ECO:0000256" key="1">
    <source>
        <dbReference type="SAM" id="Phobius"/>
    </source>
</evidence>
<dbReference type="EMBL" id="QPHM01000001">
    <property type="protein sequence ID" value="RCU46996.1"/>
    <property type="molecule type" value="Genomic_DNA"/>
</dbReference>
<proteinExistence type="predicted"/>
<keyword evidence="1" id="KW-1133">Transmembrane helix</keyword>
<feature type="domain" description="Putative zinc-ribbon" evidence="2">
    <location>
        <begin position="17"/>
        <end position="40"/>
    </location>
</feature>
<sequence>MLIFQENIMANEPGPNEVYCSSCGEVIKKEAEVCPECGVKNKVNESSSTSDARKYELEKIVNKDKTNVLLLSIFVTPLGYYWIGKTGLALLNFFTFNYFLLGPIVVPLHTNKIMKDAKKELENM</sequence>
<keyword evidence="1" id="KW-0472">Membrane</keyword>
<name>A0A368N9R5_9EURY</name>
<evidence type="ECO:0000313" key="4">
    <source>
        <dbReference type="Proteomes" id="UP000252189"/>
    </source>
</evidence>
<gene>
    <name evidence="3" type="ORF">DU504_06565</name>
</gene>
<reference evidence="3 4" key="1">
    <citation type="submission" date="2018-07" db="EMBL/GenBank/DDBJ databases">
        <title>Genome sequences of Haloplanus salinus JCM 18368T.</title>
        <authorList>
            <person name="Kim Y.B."/>
            <person name="Roh S.W."/>
        </authorList>
    </citation>
    <scope>NUCLEOTIDE SEQUENCE [LARGE SCALE GENOMIC DNA]</scope>
    <source>
        <strain evidence="3 4">JCM 18368</strain>
    </source>
</reference>
<evidence type="ECO:0000313" key="3">
    <source>
        <dbReference type="EMBL" id="RCU46996.1"/>
    </source>
</evidence>
<keyword evidence="1" id="KW-0812">Transmembrane</keyword>
<dbReference type="Proteomes" id="UP000252189">
    <property type="component" value="Unassembled WGS sequence"/>
</dbReference>
<evidence type="ECO:0000259" key="2">
    <source>
        <dbReference type="Pfam" id="PF13248"/>
    </source>
</evidence>
<keyword evidence="4" id="KW-1185">Reference proteome</keyword>
<organism evidence="3 4">
    <name type="scientific">Haloplanus salinus</name>
    <dbReference type="NCBI Taxonomy" id="1126245"/>
    <lineage>
        <taxon>Archaea</taxon>
        <taxon>Methanobacteriati</taxon>
        <taxon>Methanobacteriota</taxon>
        <taxon>Stenosarchaea group</taxon>
        <taxon>Halobacteria</taxon>
        <taxon>Halobacteriales</taxon>
        <taxon>Haloferacaceae</taxon>
        <taxon>Haloplanus</taxon>
    </lineage>
</organism>
<protein>
    <submittedName>
        <fullName evidence="3">TM2 domain-containing protein</fullName>
    </submittedName>
</protein>
<dbReference type="AlphaFoldDB" id="A0A368N9R5"/>
<dbReference type="Pfam" id="PF13248">
    <property type="entry name" value="Zn_ribbon_3"/>
    <property type="match status" value="1"/>
</dbReference>
<feature type="transmembrane region" description="Helical" evidence="1">
    <location>
        <begin position="66"/>
        <end position="83"/>
    </location>
</feature>